<dbReference type="Pfam" id="PF12881">
    <property type="entry name" value="NUT"/>
    <property type="match status" value="1"/>
</dbReference>
<evidence type="ECO:0000259" key="3">
    <source>
        <dbReference type="Pfam" id="PF12881"/>
    </source>
</evidence>
<evidence type="ECO:0000256" key="1">
    <source>
        <dbReference type="ARBA" id="ARBA00010586"/>
    </source>
</evidence>
<feature type="region of interest" description="Disordered" evidence="2">
    <location>
        <begin position="160"/>
        <end position="193"/>
    </location>
</feature>
<feature type="region of interest" description="Disordered" evidence="2">
    <location>
        <begin position="953"/>
        <end position="1012"/>
    </location>
</feature>
<sequence length="1030" mass="109146">MARAIPTEEPNPGLHPHPLPSPGVSGQPAAVDGSLTESAEDDQAALTEKGRTYQGRKSAKERYPTMHRVSGLSYPAFPGARGASGSRRPPTRAPAPAPLDQAPGAFGGGLWRERGEEEGGGEAHGASAADMVSYADAADIGVCAASPPRADTELTCTGCPGPGADAPQRAPAGSRHQRPAPAGATVRDPPSRLNRLRMRTSPAVKRAVGDRNGSWEPLEGGELALASPAPPAQWACACAGCRAGRGGAGLEGGPGGLLEKANKEAMVSRMLLVLREHSAPVLGPDETMNLAASGTPFRTLPFAPAAPLHPPPWEQPPIQLRAQACPAGSPLMLMAFPRAPLVAGEAGHGPQGTGPCNVLMHIGKEGEPVEPPQFHTVPLKKTPLHSSAPGGLPGRADCPVGSVAEATMPTPALRETLAGKGSWAPGLPPRAPATPASAPLTPITLSVKAVPQPQGPCGMGGLTIWQHTAPPEDSCHPKSVYENFRRWQHFKSLARNYLPRSPDTEALSCFLIPVLRSLARLKPTMTLEEGLRRALHEWQGKSNFDRMIFYDMAAKFMEFEAEEEMQIQKLQWLKGLRAPPPQAPPKLDTQASTAQREGYQPAPKPQKIGRFSDLKFLVLKPQPGPPRCPLSSPAPPVLGAQESEQLHPLCTPRKAAGLKARAAHTRPHKPQCPPKTKAPKEIPVEAVQEYMAIMEGLLGSPHSASGEPQGEQEGAGQEQLEHNWPWPDPALLDYMDALCSQEDFITKVEAVIHPRFLTELLSSEPELDLEALAEELEQEAGLSPSQLVDKRLLAMKEKGRVQAPVSNSRAQMASRPPHPDTSQDALRCEQGPQAGVSGRARAPDMEHEAPGRCGHAQAQLPGHRALALSPGGQEPSPPRAGQHPSPHQGCRGPLQRPGSRDTCFQGETTPAGRLQGPTDVSSEEEEELPSLAFLLASHHSLLPWGLALSPGAWGTPQSPPQKRRLLNTMPPPAAKARKHPLCSSPGSDEQAPLSGSGRPSLALGLLGPSAPKKKRCLPLVAEGMQQHSSQ</sequence>
<feature type="domain" description="Nuclear Testis protein N-terminal" evidence="3">
    <location>
        <begin position="287"/>
        <end position="1022"/>
    </location>
</feature>
<dbReference type="Proteomes" id="UP001652624">
    <property type="component" value="Chromosome 10"/>
</dbReference>
<feature type="region of interest" description="Disordered" evidence="2">
    <location>
        <begin position="698"/>
        <end position="721"/>
    </location>
</feature>
<dbReference type="PANTHER" id="PTHR22879:SF14">
    <property type="entry name" value="NUT FAMILY MEMBER 2A-RELATED"/>
    <property type="match status" value="1"/>
</dbReference>
<feature type="compositionally biased region" description="Low complexity" evidence="2">
    <location>
        <begin position="706"/>
        <end position="718"/>
    </location>
</feature>
<feature type="region of interest" description="Disordered" evidence="2">
    <location>
        <begin position="576"/>
        <end position="607"/>
    </location>
</feature>
<proteinExistence type="inferred from homology"/>
<evidence type="ECO:0000313" key="5">
    <source>
        <dbReference type="RefSeq" id="XP_060054968.1"/>
    </source>
</evidence>
<reference evidence="5" key="1">
    <citation type="submission" date="2025-08" db="UniProtKB">
        <authorList>
            <consortium name="RefSeq"/>
        </authorList>
    </citation>
    <scope>IDENTIFICATION</scope>
</reference>
<feature type="region of interest" description="Disordered" evidence="2">
    <location>
        <begin position="799"/>
        <end position="926"/>
    </location>
</feature>
<evidence type="ECO:0000313" key="4">
    <source>
        <dbReference type="Proteomes" id="UP001652624"/>
    </source>
</evidence>
<dbReference type="InterPro" id="IPR024309">
    <property type="entry name" value="NUT_N"/>
</dbReference>
<name>A0ABM3Y1L3_ERIEU</name>
<gene>
    <name evidence="5" type="primary">LOC132540804</name>
</gene>
<feature type="compositionally biased region" description="Basic and acidic residues" evidence="2">
    <location>
        <begin position="841"/>
        <end position="850"/>
    </location>
</feature>
<comment type="similarity">
    <text evidence="1">Belongs to the NUT family.</text>
</comment>
<feature type="region of interest" description="Disordered" evidence="2">
    <location>
        <begin position="418"/>
        <end position="439"/>
    </location>
</feature>
<keyword evidence="4" id="KW-1185">Reference proteome</keyword>
<accession>A0ABM3Y1L3</accession>
<feature type="region of interest" description="Disordered" evidence="2">
    <location>
        <begin position="1"/>
        <end position="127"/>
    </location>
</feature>
<protein>
    <submittedName>
        <fullName evidence="5">NUT family member 2G-like</fullName>
    </submittedName>
</protein>
<dbReference type="RefSeq" id="XP_060054968.1">
    <property type="nucleotide sequence ID" value="XM_060198985.1"/>
</dbReference>
<dbReference type="InterPro" id="IPR024310">
    <property type="entry name" value="NUT"/>
</dbReference>
<organism evidence="4 5">
    <name type="scientific">Erinaceus europaeus</name>
    <name type="common">Western European hedgehog</name>
    <dbReference type="NCBI Taxonomy" id="9365"/>
    <lineage>
        <taxon>Eukaryota</taxon>
        <taxon>Metazoa</taxon>
        <taxon>Chordata</taxon>
        <taxon>Craniata</taxon>
        <taxon>Vertebrata</taxon>
        <taxon>Euteleostomi</taxon>
        <taxon>Mammalia</taxon>
        <taxon>Eutheria</taxon>
        <taxon>Laurasiatheria</taxon>
        <taxon>Eulipotyphla</taxon>
        <taxon>Erinaceidae</taxon>
        <taxon>Erinaceinae</taxon>
        <taxon>Erinaceus</taxon>
    </lineage>
</organism>
<dbReference type="PANTHER" id="PTHR22879">
    <property type="entry name" value="NUT FAMILY MEMBER 1"/>
    <property type="match status" value="1"/>
</dbReference>
<dbReference type="GeneID" id="132540804"/>
<evidence type="ECO:0000256" key="2">
    <source>
        <dbReference type="SAM" id="MobiDB-lite"/>
    </source>
</evidence>